<evidence type="ECO:0000256" key="1">
    <source>
        <dbReference type="ARBA" id="ARBA00004141"/>
    </source>
</evidence>
<dbReference type="AlphaFoldDB" id="A0A255GU73"/>
<dbReference type="Proteomes" id="UP000216311">
    <property type="component" value="Unassembled WGS sequence"/>
</dbReference>
<gene>
    <name evidence="6" type="ORF">CGZ93_15245</name>
</gene>
<dbReference type="RefSeq" id="WP_094365013.1">
    <property type="nucleotide sequence ID" value="NZ_NMVQ01000044.1"/>
</dbReference>
<evidence type="ECO:0000256" key="3">
    <source>
        <dbReference type="ARBA" id="ARBA00022989"/>
    </source>
</evidence>
<keyword evidence="3 5" id="KW-1133">Transmembrane helix</keyword>
<accession>A0A255GU73</accession>
<comment type="subcellular location">
    <subcellularLocation>
        <location evidence="1">Membrane</location>
        <topology evidence="1">Multi-pass membrane protein</topology>
    </subcellularLocation>
</comment>
<evidence type="ECO:0000256" key="2">
    <source>
        <dbReference type="ARBA" id="ARBA00022692"/>
    </source>
</evidence>
<dbReference type="GO" id="GO:0005886">
    <property type="term" value="C:plasma membrane"/>
    <property type="evidence" value="ECO:0007669"/>
    <property type="project" value="UniProtKB-ARBA"/>
</dbReference>
<dbReference type="OrthoDB" id="509049at2"/>
<comment type="caution">
    <text evidence="6">The sequence shown here is derived from an EMBL/GenBank/DDBJ whole genome shotgun (WGS) entry which is preliminary data.</text>
</comment>
<protein>
    <submittedName>
        <fullName evidence="6">Cobalt transporter</fullName>
    </submittedName>
</protein>
<dbReference type="EMBL" id="NMVQ01000044">
    <property type="protein sequence ID" value="OYO18346.1"/>
    <property type="molecule type" value="Genomic_DNA"/>
</dbReference>
<dbReference type="CDD" id="cd16914">
    <property type="entry name" value="EcfT"/>
    <property type="match status" value="1"/>
</dbReference>
<keyword evidence="2 5" id="KW-0812">Transmembrane</keyword>
<proteinExistence type="predicted"/>
<reference evidence="6 7" key="1">
    <citation type="submission" date="2017-07" db="EMBL/GenBank/DDBJ databases">
        <title>Draft whole genome sequences of clinical Proprionibacteriaceae strains.</title>
        <authorList>
            <person name="Bernier A.-M."/>
            <person name="Bernard K."/>
            <person name="Domingo M.-C."/>
        </authorList>
    </citation>
    <scope>NUCLEOTIDE SEQUENCE [LARGE SCALE GENOMIC DNA]</scope>
    <source>
        <strain evidence="6 7">NML 130396</strain>
    </source>
</reference>
<feature type="transmembrane region" description="Helical" evidence="5">
    <location>
        <begin position="94"/>
        <end position="111"/>
    </location>
</feature>
<dbReference type="Pfam" id="PF02361">
    <property type="entry name" value="CbiQ"/>
    <property type="match status" value="1"/>
</dbReference>
<keyword evidence="7" id="KW-1185">Reference proteome</keyword>
<evidence type="ECO:0000256" key="4">
    <source>
        <dbReference type="ARBA" id="ARBA00023136"/>
    </source>
</evidence>
<evidence type="ECO:0000256" key="5">
    <source>
        <dbReference type="SAM" id="Phobius"/>
    </source>
</evidence>
<feature type="transmembrane region" description="Helical" evidence="5">
    <location>
        <begin position="46"/>
        <end position="64"/>
    </location>
</feature>
<organism evidence="6 7">
    <name type="scientific">Enemella dayhoffiae</name>
    <dbReference type="NCBI Taxonomy" id="2016507"/>
    <lineage>
        <taxon>Bacteria</taxon>
        <taxon>Bacillati</taxon>
        <taxon>Actinomycetota</taxon>
        <taxon>Actinomycetes</taxon>
        <taxon>Propionibacteriales</taxon>
        <taxon>Propionibacteriaceae</taxon>
        <taxon>Enemella</taxon>
    </lineage>
</organism>
<feature type="transmembrane region" description="Helical" evidence="5">
    <location>
        <begin position="69"/>
        <end position="88"/>
    </location>
</feature>
<sequence length="210" mass="22133">MSGRVELFGLYLPGRSLLHRIPVAGKFALVFAASLLGLLLRQWPVSVGALAGCVALLLGCRLGVRRCLALPAAVWVMVALLVAYQLVWGTWRDAALVVANLLLCVYAARMLTLTTPAPVLLDALVVAARPLKLIGVQPERVGLAAAIMLRSIPHLLASFDEVRDAARARGLERNLLARVSPVVVQAVAYAQTTGGALAARGLGEGDEDSG</sequence>
<evidence type="ECO:0000313" key="6">
    <source>
        <dbReference type="EMBL" id="OYO18346.1"/>
    </source>
</evidence>
<evidence type="ECO:0000313" key="7">
    <source>
        <dbReference type="Proteomes" id="UP000216311"/>
    </source>
</evidence>
<dbReference type="InterPro" id="IPR003339">
    <property type="entry name" value="ABC/ECF_trnsptr_transmembrane"/>
</dbReference>
<name>A0A255GU73_9ACTN</name>
<keyword evidence="4 5" id="KW-0472">Membrane</keyword>